<dbReference type="SMART" id="SM00220">
    <property type="entry name" value="S_TKc"/>
    <property type="match status" value="1"/>
</dbReference>
<dbReference type="Pfam" id="PF22749">
    <property type="entry name" value="Arb2"/>
    <property type="match status" value="1"/>
</dbReference>
<dbReference type="Gene3D" id="1.10.510.10">
    <property type="entry name" value="Transferase(Phosphotransferase) domain 1"/>
    <property type="match status" value="1"/>
</dbReference>
<comment type="caution">
    <text evidence="4">The sequence shown here is derived from an EMBL/GenBank/DDBJ whole genome shotgun (WGS) entry which is preliminary data.</text>
</comment>
<evidence type="ECO:0000259" key="3">
    <source>
        <dbReference type="PROSITE" id="PS50238"/>
    </source>
</evidence>
<accession>A0A6G0RSL6</accession>
<proteinExistence type="predicted"/>
<dbReference type="InterPro" id="IPR000719">
    <property type="entry name" value="Prot_kinase_dom"/>
</dbReference>
<dbReference type="InterPro" id="IPR053858">
    <property type="entry name" value="Arb2_dom"/>
</dbReference>
<evidence type="ECO:0000313" key="4">
    <source>
        <dbReference type="EMBL" id="KAE9340651.1"/>
    </source>
</evidence>
<dbReference type="GO" id="GO:0005634">
    <property type="term" value="C:nucleus"/>
    <property type="evidence" value="ECO:0007669"/>
    <property type="project" value="TreeGrafter"/>
</dbReference>
<dbReference type="Pfam" id="PF00620">
    <property type="entry name" value="RhoGAP"/>
    <property type="match status" value="1"/>
</dbReference>
<dbReference type="PANTHER" id="PTHR21357:SF4">
    <property type="entry name" value="FAM172 FAMILY PROTEIN HOMOLOG CG10038"/>
    <property type="match status" value="1"/>
</dbReference>
<dbReference type="GO" id="GO:0005524">
    <property type="term" value="F:ATP binding"/>
    <property type="evidence" value="ECO:0007669"/>
    <property type="project" value="InterPro"/>
</dbReference>
<feature type="region of interest" description="Disordered" evidence="1">
    <location>
        <begin position="475"/>
        <end position="536"/>
    </location>
</feature>
<feature type="region of interest" description="Disordered" evidence="1">
    <location>
        <begin position="677"/>
        <end position="697"/>
    </location>
</feature>
<feature type="domain" description="Rho-GAP" evidence="3">
    <location>
        <begin position="809"/>
        <end position="998"/>
    </location>
</feature>
<dbReference type="GO" id="GO:0004672">
    <property type="term" value="F:protein kinase activity"/>
    <property type="evidence" value="ECO:0007669"/>
    <property type="project" value="InterPro"/>
</dbReference>
<dbReference type="PROSITE" id="PS50238">
    <property type="entry name" value="RHOGAP"/>
    <property type="match status" value="1"/>
</dbReference>
<feature type="compositionally biased region" description="Low complexity" evidence="1">
    <location>
        <begin position="681"/>
        <end position="694"/>
    </location>
</feature>
<dbReference type="Proteomes" id="UP000486351">
    <property type="component" value="Unassembled WGS sequence"/>
</dbReference>
<dbReference type="Gene3D" id="3.30.200.20">
    <property type="entry name" value="Phosphorylase Kinase, domain 1"/>
    <property type="match status" value="1"/>
</dbReference>
<organism evidence="4 5">
    <name type="scientific">Phytophthora fragariae</name>
    <dbReference type="NCBI Taxonomy" id="53985"/>
    <lineage>
        <taxon>Eukaryota</taxon>
        <taxon>Sar</taxon>
        <taxon>Stramenopiles</taxon>
        <taxon>Oomycota</taxon>
        <taxon>Peronosporomycetes</taxon>
        <taxon>Peronosporales</taxon>
        <taxon>Peronosporaceae</taxon>
        <taxon>Phytophthora</taxon>
    </lineage>
</organism>
<dbReference type="EMBL" id="QXFY01000573">
    <property type="protein sequence ID" value="KAE9340651.1"/>
    <property type="molecule type" value="Genomic_DNA"/>
</dbReference>
<dbReference type="InterPro" id="IPR048263">
    <property type="entry name" value="Arb2"/>
</dbReference>
<evidence type="ECO:0008006" key="6">
    <source>
        <dbReference type="Google" id="ProtNLM"/>
    </source>
</evidence>
<dbReference type="GO" id="GO:0035197">
    <property type="term" value="F:siRNA binding"/>
    <property type="evidence" value="ECO:0007669"/>
    <property type="project" value="TreeGrafter"/>
</dbReference>
<dbReference type="InterPro" id="IPR008936">
    <property type="entry name" value="Rho_GTPase_activation_prot"/>
</dbReference>
<dbReference type="Gene3D" id="3.90.810.10">
    <property type="entry name" value="CRIB domain"/>
    <property type="match status" value="1"/>
</dbReference>
<dbReference type="PANTHER" id="PTHR21357">
    <property type="entry name" value="FAM172 FAMILY PROTEIN HOMOLOG CG10038"/>
    <property type="match status" value="1"/>
</dbReference>
<sequence length="1010" mass="110715">MADSRRVFVQLAGARGSRVEVGAPVMAFVLPTDSWLSVVNEFLMSCNDDDMEVEQRPPGLLEGCVVLHAATLEQISDPGSCEDGKQYVLCTSADDAVRLQKQKFGDSSASSVTESGDADALARGSIAFTDQLESLEELEYYFDEAGTLRHCRTNQAVYELMSDERRAGELDDIVKAAIFHIQMEMLAELAFKQARVPLDPRPDEPKDARSSVFLTSDWRSNANLLVIVNGGRGAQPGIWSRDLLIQEGLELGSMLPVMRRATATNFAVAVLNPSTNNVTIGNDTFPIRGNSTPDEHMLYVWDNIISRAQARNVYFLAYSFGAKSVMTLIQNREEQVVKRVNALVFAEGAYRLDASTTSPSVAQFLKQRAINFKGDAQISAGGHIPTEEEKLSCSCLSVGDLTASVDGKTPPASASALSKRSSSNKARTISLSLETTFTYFVAARDRGCGAAQFISESEAKTRSWLGNVIRHRLDSLKPRKQSRRLSTAMGANASESPHHRKTARRSSLDTDASTSSAMRASIASSRSSNSSHHSHGVSVSDFDLIKVIGKGSIGKVFLVRKKDTHVVYAMKVLRKKNVKYGYAVDWWSLGVFLYEMLTGTHPFFDDNHEIMRRQLNSEQGDHQAEASKLKQTADALRQPIATAPASTRSSQSERTSPGHKSPSVTATAMLNIQLPDHSTVKSDSGSPSSPSHAPQADGEQDLAAFLEIGSPYGFKHDVHIHYNFQEARFEGIPDNFADYLVSGVLERGRADTLCALDAPSPVLKAGRRAKRTRTSSAPPGSLSLSSMFGGVDPVGSNDPVKILNQHFKLPFRQVPRVAVPGYDERIPAVLVMLQQHFVAKQGYLTPHIFRESPSKAERDQAMRDINCGAFRGAKHDVRVLADLIKLWFRELPLPILHEVPAGEMERLASADNVELDVLSLLGDLEHSIVLWLADLLAFVAEYQPHNHMGVDQLAIVIAPNLVRLETENPMVAVALSKAAVDLFRGVLRARFQRRHELKAAADDQDAPMEA</sequence>
<dbReference type="SMART" id="SM00324">
    <property type="entry name" value="RhoGAP"/>
    <property type="match status" value="1"/>
</dbReference>
<dbReference type="InterPro" id="IPR000198">
    <property type="entry name" value="RhoGAP_dom"/>
</dbReference>
<dbReference type="GO" id="GO:0031048">
    <property type="term" value="P:regulatory ncRNA-mediated heterochromatin formation"/>
    <property type="evidence" value="ECO:0007669"/>
    <property type="project" value="TreeGrafter"/>
</dbReference>
<dbReference type="PROSITE" id="PS50108">
    <property type="entry name" value="CRIB"/>
    <property type="match status" value="1"/>
</dbReference>
<dbReference type="Gene3D" id="1.10.555.10">
    <property type="entry name" value="Rho GTPase activation protein"/>
    <property type="match status" value="1"/>
</dbReference>
<evidence type="ECO:0000313" key="5">
    <source>
        <dbReference type="Proteomes" id="UP000486351"/>
    </source>
</evidence>
<protein>
    <recommendedName>
        <fullName evidence="6">Rho-GAP domain-containing protein</fullName>
    </recommendedName>
</protein>
<dbReference type="InterPro" id="IPR000095">
    <property type="entry name" value="CRIB_dom"/>
</dbReference>
<evidence type="ECO:0000256" key="1">
    <source>
        <dbReference type="SAM" id="MobiDB-lite"/>
    </source>
</evidence>
<feature type="compositionally biased region" description="Polar residues" evidence="1">
    <location>
        <begin position="644"/>
        <end position="655"/>
    </location>
</feature>
<dbReference type="GO" id="GO:0007165">
    <property type="term" value="P:signal transduction"/>
    <property type="evidence" value="ECO:0007669"/>
    <property type="project" value="InterPro"/>
</dbReference>
<name>A0A6G0RSL6_9STRA</name>
<feature type="compositionally biased region" description="Low complexity" evidence="1">
    <location>
        <begin position="509"/>
        <end position="536"/>
    </location>
</feature>
<dbReference type="CDD" id="cd00159">
    <property type="entry name" value="RhoGAP"/>
    <property type="match status" value="1"/>
</dbReference>
<feature type="region of interest" description="Disordered" evidence="1">
    <location>
        <begin position="641"/>
        <end position="663"/>
    </location>
</feature>
<reference evidence="4 5" key="1">
    <citation type="submission" date="2018-09" db="EMBL/GenBank/DDBJ databases">
        <title>Genomic investigation of the strawberry pathogen Phytophthora fragariae indicates pathogenicity is determined by transcriptional variation in three key races.</title>
        <authorList>
            <person name="Adams T.M."/>
            <person name="Armitage A.D."/>
            <person name="Sobczyk M.K."/>
            <person name="Bates H.J."/>
            <person name="Dunwell J.M."/>
            <person name="Nellist C.F."/>
            <person name="Harrison R.J."/>
        </authorList>
    </citation>
    <scope>NUCLEOTIDE SEQUENCE [LARGE SCALE GENOMIC DNA]</scope>
    <source>
        <strain evidence="4 5">NOV-77</strain>
    </source>
</reference>
<dbReference type="SUPFAM" id="SSF56112">
    <property type="entry name" value="Protein kinase-like (PK-like)"/>
    <property type="match status" value="1"/>
</dbReference>
<dbReference type="AlphaFoldDB" id="A0A6G0RSL6"/>
<gene>
    <name evidence="4" type="ORF">PF008_g11010</name>
</gene>
<dbReference type="SUPFAM" id="SSF48350">
    <property type="entry name" value="GTPase activation domain, GAP"/>
    <property type="match status" value="1"/>
</dbReference>
<evidence type="ECO:0000259" key="2">
    <source>
        <dbReference type="PROSITE" id="PS50108"/>
    </source>
</evidence>
<dbReference type="Pfam" id="PF00786">
    <property type="entry name" value="PBD"/>
    <property type="match status" value="1"/>
</dbReference>
<dbReference type="InterPro" id="IPR036936">
    <property type="entry name" value="CRIB_dom_sf"/>
</dbReference>
<dbReference type="InterPro" id="IPR011009">
    <property type="entry name" value="Kinase-like_dom_sf"/>
</dbReference>
<feature type="domain" description="CRIB" evidence="2">
    <location>
        <begin position="708"/>
        <end position="721"/>
    </location>
</feature>